<sequence>MHDLSDIHAGWVADLFDDGLLGPAERTVPEAVAAVDGLPLSLRDRRERATEEIIGWRALCGCGAWQGRTWLRVDEPGDHAPARRQLYCPSGRLSPDLMALILAEVDGHRHEMAALLPVQLAYHETTSAERRLAEAVRFVRASGASWEAVGQVVGAMSGDAAERRFGALPAEPLPSAAAGPPPWPGVGAW</sequence>
<reference evidence="1 2" key="1">
    <citation type="submission" date="2024-10" db="EMBL/GenBank/DDBJ databases">
        <title>The Natural Products Discovery Center: Release of the First 8490 Sequenced Strains for Exploring Actinobacteria Biosynthetic Diversity.</title>
        <authorList>
            <person name="Kalkreuter E."/>
            <person name="Kautsar S.A."/>
            <person name="Yang D."/>
            <person name="Bader C.D."/>
            <person name="Teijaro C.N."/>
            <person name="Fluegel L."/>
            <person name="Davis C.M."/>
            <person name="Simpson J.R."/>
            <person name="Lauterbach L."/>
            <person name="Steele A.D."/>
            <person name="Gui C."/>
            <person name="Meng S."/>
            <person name="Li G."/>
            <person name="Viehrig K."/>
            <person name="Ye F."/>
            <person name="Su P."/>
            <person name="Kiefer A.F."/>
            <person name="Nichols A."/>
            <person name="Cepeda A.J."/>
            <person name="Yan W."/>
            <person name="Fan B."/>
            <person name="Jiang Y."/>
            <person name="Adhikari A."/>
            <person name="Zheng C.-J."/>
            <person name="Schuster L."/>
            <person name="Cowan T.M."/>
            <person name="Smanski M.J."/>
            <person name="Chevrette M.G."/>
            <person name="De Carvalho L.P.S."/>
            <person name="Shen B."/>
        </authorList>
    </citation>
    <scope>NUCLEOTIDE SEQUENCE [LARGE SCALE GENOMIC DNA]</scope>
    <source>
        <strain evidence="1 2">NPDC004045</strain>
    </source>
</reference>
<protein>
    <recommendedName>
        <fullName evidence="3">Transposase</fullName>
    </recommendedName>
</protein>
<name>A0ABW6PNA5_9NOCA</name>
<comment type="caution">
    <text evidence="1">The sequence shown here is derived from an EMBL/GenBank/DDBJ whole genome shotgun (WGS) entry which is preliminary data.</text>
</comment>
<dbReference type="Proteomes" id="UP001601444">
    <property type="component" value="Unassembled WGS sequence"/>
</dbReference>
<gene>
    <name evidence="1" type="ORF">ACFYTF_13770</name>
</gene>
<keyword evidence="2" id="KW-1185">Reference proteome</keyword>
<accession>A0ABW6PNA5</accession>
<evidence type="ECO:0000313" key="1">
    <source>
        <dbReference type="EMBL" id="MFF0543894.1"/>
    </source>
</evidence>
<dbReference type="RefSeq" id="WP_387700534.1">
    <property type="nucleotide sequence ID" value="NZ_JBIAMX010000007.1"/>
</dbReference>
<organism evidence="1 2">
    <name type="scientific">Nocardia thailandica</name>
    <dbReference type="NCBI Taxonomy" id="257275"/>
    <lineage>
        <taxon>Bacteria</taxon>
        <taxon>Bacillati</taxon>
        <taxon>Actinomycetota</taxon>
        <taxon>Actinomycetes</taxon>
        <taxon>Mycobacteriales</taxon>
        <taxon>Nocardiaceae</taxon>
        <taxon>Nocardia</taxon>
    </lineage>
</organism>
<proteinExistence type="predicted"/>
<evidence type="ECO:0008006" key="3">
    <source>
        <dbReference type="Google" id="ProtNLM"/>
    </source>
</evidence>
<evidence type="ECO:0000313" key="2">
    <source>
        <dbReference type="Proteomes" id="UP001601444"/>
    </source>
</evidence>
<dbReference type="EMBL" id="JBIAMX010000007">
    <property type="protein sequence ID" value="MFF0543894.1"/>
    <property type="molecule type" value="Genomic_DNA"/>
</dbReference>